<dbReference type="AlphaFoldDB" id="E8V445"/>
<keyword evidence="3" id="KW-1185">Reference proteome</keyword>
<accession>E8V445</accession>
<organism evidence="2 3">
    <name type="scientific">Terriglobus saanensis (strain ATCC BAA-1853 / DSM 23119 / SP1PR4)</name>
    <dbReference type="NCBI Taxonomy" id="401053"/>
    <lineage>
        <taxon>Bacteria</taxon>
        <taxon>Pseudomonadati</taxon>
        <taxon>Acidobacteriota</taxon>
        <taxon>Terriglobia</taxon>
        <taxon>Terriglobales</taxon>
        <taxon>Acidobacteriaceae</taxon>
        <taxon>Terriglobus</taxon>
    </lineage>
</organism>
<dbReference type="Proteomes" id="UP000006844">
    <property type="component" value="Chromosome"/>
</dbReference>
<proteinExistence type="predicted"/>
<dbReference type="Pfam" id="PF25954">
    <property type="entry name" value="Beta-barrel_RND_2"/>
    <property type="match status" value="1"/>
</dbReference>
<evidence type="ECO:0000313" key="2">
    <source>
        <dbReference type="EMBL" id="ADV82536.1"/>
    </source>
</evidence>
<dbReference type="GO" id="GO:0055085">
    <property type="term" value="P:transmembrane transport"/>
    <property type="evidence" value="ECO:0007669"/>
    <property type="project" value="InterPro"/>
</dbReference>
<evidence type="ECO:0000313" key="3">
    <source>
        <dbReference type="Proteomes" id="UP000006844"/>
    </source>
</evidence>
<dbReference type="RefSeq" id="WP_013568269.1">
    <property type="nucleotide sequence ID" value="NC_014963.1"/>
</dbReference>
<protein>
    <submittedName>
        <fullName evidence="2">Secretion protein HlyD family protein</fullName>
    </submittedName>
</protein>
<dbReference type="PRINTS" id="PR01490">
    <property type="entry name" value="RTXTOXIND"/>
</dbReference>
<gene>
    <name evidence="2" type="ordered locus">AciPR4_1729</name>
</gene>
<dbReference type="KEGG" id="tsa:AciPR4_1729"/>
<dbReference type="OrthoDB" id="9811754at2"/>
<sequence>MSKRAIIIPVLVLGTAAALLFTIKGHWTSWQGGSAEQRTDDAYVRADMTPMSTRISGTVKKVDVEDYEAVVPGQTLVELDDADYRATLAQTEAALAGSQAALANNQATKQIQDAKVQNAEAMVQQAAAAMAAAQAGVDSVQPDVTRSDLERTRQQALLDARATTHQQYELAIADATRFSGLLASRQADLQRAQAALSSSRTLVEAEKRQRVALNTQDALYQADIRAKQAGIVVAQVNLGYTHIAAPTGGVVGERHVQVGQLVAPGMQVIDLVQGGVWIQANFKETQLTNMRRGDDADIRVDTFPDAVLHGKVVEIAPASGSQFALLPPDNATGNFTKVVQRIPVKIKLDPGHTLPAGLRPGFSVIVTVHTSAHARSEVQKP</sequence>
<dbReference type="Gene3D" id="2.40.30.170">
    <property type="match status" value="1"/>
</dbReference>
<dbReference type="SUPFAM" id="SSF111369">
    <property type="entry name" value="HlyD-like secretion proteins"/>
    <property type="match status" value="2"/>
</dbReference>
<dbReference type="PANTHER" id="PTHR30386">
    <property type="entry name" value="MEMBRANE FUSION SUBUNIT OF EMRAB-TOLC MULTIDRUG EFFLUX PUMP"/>
    <property type="match status" value="1"/>
</dbReference>
<dbReference type="Gene3D" id="1.10.287.470">
    <property type="entry name" value="Helix hairpin bin"/>
    <property type="match status" value="1"/>
</dbReference>
<dbReference type="EMBL" id="CP002467">
    <property type="protein sequence ID" value="ADV82536.1"/>
    <property type="molecule type" value="Genomic_DNA"/>
</dbReference>
<dbReference type="InterPro" id="IPR050739">
    <property type="entry name" value="MFP"/>
</dbReference>
<dbReference type="STRING" id="401053.AciPR4_1729"/>
<evidence type="ECO:0000259" key="1">
    <source>
        <dbReference type="Pfam" id="PF25954"/>
    </source>
</evidence>
<feature type="domain" description="CusB-like beta-barrel" evidence="1">
    <location>
        <begin position="276"/>
        <end position="318"/>
    </location>
</feature>
<dbReference type="eggNOG" id="COG1566">
    <property type="taxonomic scope" value="Bacteria"/>
</dbReference>
<dbReference type="Gene3D" id="2.40.50.100">
    <property type="match status" value="1"/>
</dbReference>
<dbReference type="InterPro" id="IPR058792">
    <property type="entry name" value="Beta-barrel_RND_2"/>
</dbReference>
<reference evidence="2 3" key="1">
    <citation type="journal article" date="2012" name="Stand. Genomic Sci.">
        <title>Complete genome sequence of Terriglobus saanensis type strain SP1PR4(T), an Acidobacteria from tundra soil.</title>
        <authorList>
            <person name="Rawat S.R."/>
            <person name="Mannisto M.K."/>
            <person name="Starovoytov V."/>
            <person name="Goodwin L."/>
            <person name="Nolan M."/>
            <person name="Hauser L."/>
            <person name="Land M."/>
            <person name="Davenport K.W."/>
            <person name="Woyke T."/>
            <person name="Haggblom M.M."/>
        </authorList>
    </citation>
    <scope>NUCLEOTIDE SEQUENCE</scope>
    <source>
        <strain evidence="3">ATCC BAA-1853 / DSM 23119 / SP1PR4</strain>
    </source>
</reference>
<dbReference type="PANTHER" id="PTHR30386:SF24">
    <property type="entry name" value="MULTIDRUG RESISTANCE EFFLUX PUMP"/>
    <property type="match status" value="1"/>
</dbReference>
<dbReference type="HOGENOM" id="CLU_018816_15_1_0"/>
<name>E8V445_TERSS</name>